<dbReference type="SMART" id="SM01288">
    <property type="entry name" value="FISNA"/>
    <property type="match status" value="1"/>
</dbReference>
<feature type="domain" description="NACHT" evidence="8">
    <location>
        <begin position="367"/>
        <end position="501"/>
    </location>
</feature>
<feature type="region of interest" description="Disordered" evidence="7">
    <location>
        <begin position="115"/>
        <end position="135"/>
    </location>
</feature>
<dbReference type="InterPro" id="IPR007111">
    <property type="entry name" value="NACHT_NTPase"/>
</dbReference>
<keyword evidence="5" id="KW-0547">Nucleotide-binding</keyword>
<dbReference type="InterPro" id="IPR051261">
    <property type="entry name" value="NLR"/>
</dbReference>
<keyword evidence="6" id="KW-0067">ATP-binding</keyword>
<evidence type="ECO:0000256" key="5">
    <source>
        <dbReference type="ARBA" id="ARBA00022741"/>
    </source>
</evidence>
<proteinExistence type="predicted"/>
<feature type="region of interest" description="Disordered" evidence="7">
    <location>
        <begin position="1"/>
        <end position="96"/>
    </location>
</feature>
<dbReference type="Proteomes" id="UP001591681">
    <property type="component" value="Unassembled WGS sequence"/>
</dbReference>
<sequence>MPENRSHSPVPSCVSMKSDRSMDQPLFFRAGDVPAGQSPMHKNRSHSPVPSCVSMKSDRSMDQPLFFRAGDVPAGQSPMSENRSHSPVPSYVSMKSDQSMDPPLFFRAGDVPAGQSPMHKNRSHSPVPSCVSMKSDRSMDPPLFFGAGDVPAGQSPMHKNRSHSPVPSCVSMKSDQSMDPPLFFGAGDVPAGQSPMHKNRSHSPVPSCVSMKSDQSMDPPLFFGAGDVPAGQSPMPENRSHSPVPSCVSMKSDRSMDQPLFFRAGDVPAGQRNQSGPSKLEIQQIHRSHLLKKFQHLMEGIPHQGNPTLLRKIYTDLYITEGGRGEVNAEHEVRQIERASWREAAQDTPIKCSDIFKALSTQDKAIRIVLTKGVAGIGKTVSVQKFILDWAEGKANQDVHFIFPLPFRELNLMKELKLSLVDLMQHFFSETTDPTAFTTSEHRVMFIFDGLDECRLPLHFHSNLKCCDVTEPATVGVLLTNLIKGNLLPSALLWITTRPAAAGQIPHEWVDQVTEIRGFNDPQKEQYFRKRISDENLASRTITHLKSSRSLYIMCHIPAFCWISATVAERTSDGSGSVEMPRTLTQMYTHFLIIQTSIKNDKYTERKERDEEMIFKLGKLAYQQLEKGNLIFYEEELRECGIDVTEASVYSGVCTQIFREESGLYQGKVFSFVHLSIQEFLAALYVFLCFSNRERNMPEQQQTSQLSALFRAATLHDLHKTAVDLALQSKNGHLDLFLRFLLGLSLESNQRLFRHLLPHTSSQSQSSEQTVQWNDMALYEDKSDRRINLFYCLNELNQHAVVEHTDRSSGALSVVMLLPGEWKTGELEFETSEEYLDEFDLQKYIKTPEKDQTELLSPDDVLQKLMPSDVFTSSTSAKLDECPLTEKSCSYLASVLTSHSSSLTQLQLNELRKEEMELLCSALCHQHCRLEKLELYECPLTEKSCSYLASVLTSHSSSLTQLQLRNNELQESGGELLCSALCHPNCKLEKLELYKCPLTEKSCSYLASVLTSHSSSLTQLQLRNNKLQESGGELLCSALCHPNCKLEKLELYKCPLTEKSCSYLASVLTSHSSSLTQLQLNGGQWGSSSSVHLSSSAGCHPDCKRWELRLYKCPLTEKSCSYLASVLTSHSSSLTQLQLRNNNLQESGGELLCSALCHPNCKLEKLELESCPLTEKSCSYLASVLTSHSSSLTQLQLRNNELQESGWELLCSALCHPNCKLEKLELYECPLTEKSCSYLASVLTSHSSSLTQLQLRDNNLQESGGELLCSALCHPNCKLEKLELYKCPLTEKSCSYLASVLTSHSSSLTQLQLDVSIREDSAAEKLCALQKDPHYQ</sequence>
<dbReference type="SUPFAM" id="SSF52047">
    <property type="entry name" value="RNI-like"/>
    <property type="match status" value="2"/>
</dbReference>
<dbReference type="Gene3D" id="3.40.50.300">
    <property type="entry name" value="P-loop containing nucleotide triphosphate hydrolases"/>
    <property type="match status" value="1"/>
</dbReference>
<dbReference type="GO" id="GO:0005524">
    <property type="term" value="F:ATP binding"/>
    <property type="evidence" value="ECO:0007669"/>
    <property type="project" value="UniProtKB-KW"/>
</dbReference>
<dbReference type="InterPro" id="IPR001611">
    <property type="entry name" value="Leu-rich_rpt"/>
</dbReference>
<name>A0ABD1K9M5_9TELE</name>
<dbReference type="Pfam" id="PF14484">
    <property type="entry name" value="FISNA"/>
    <property type="match status" value="1"/>
</dbReference>
<accession>A0ABD1K9M5</accession>
<dbReference type="PANTHER" id="PTHR24106">
    <property type="entry name" value="NACHT, LRR AND CARD DOMAINS-CONTAINING"/>
    <property type="match status" value="1"/>
</dbReference>
<dbReference type="InterPro" id="IPR041267">
    <property type="entry name" value="NLRP_HD2"/>
</dbReference>
<evidence type="ECO:0000256" key="3">
    <source>
        <dbReference type="ARBA" id="ARBA00022614"/>
    </source>
</evidence>
<dbReference type="Gene3D" id="3.80.10.10">
    <property type="entry name" value="Ribonuclease Inhibitor"/>
    <property type="match status" value="3"/>
</dbReference>
<keyword evidence="3" id="KW-0433">Leucine-rich repeat</keyword>
<feature type="compositionally biased region" description="Polar residues" evidence="7">
    <location>
        <begin position="77"/>
        <end position="96"/>
    </location>
</feature>
<evidence type="ECO:0000256" key="7">
    <source>
        <dbReference type="SAM" id="MobiDB-lite"/>
    </source>
</evidence>
<protein>
    <recommendedName>
        <fullName evidence="8">NACHT domain-containing protein</fullName>
    </recommendedName>
</protein>
<dbReference type="InterPro" id="IPR041075">
    <property type="entry name" value="NOD1/2_WH"/>
</dbReference>
<comment type="caution">
    <text evidence="9">The sequence shown here is derived from an EMBL/GenBank/DDBJ whole genome shotgun (WGS) entry which is preliminary data.</text>
</comment>
<dbReference type="Pfam" id="PF13516">
    <property type="entry name" value="LRR_6"/>
    <property type="match status" value="4"/>
</dbReference>
<dbReference type="FunFam" id="3.40.50.300:FF:001524">
    <property type="entry name" value="Si:dkey-126g1.7"/>
    <property type="match status" value="1"/>
</dbReference>
<evidence type="ECO:0000256" key="4">
    <source>
        <dbReference type="ARBA" id="ARBA00022737"/>
    </source>
</evidence>
<feature type="region of interest" description="Disordered" evidence="7">
    <location>
        <begin position="194"/>
        <end position="214"/>
    </location>
</feature>
<dbReference type="GO" id="GO:0005737">
    <property type="term" value="C:cytoplasm"/>
    <property type="evidence" value="ECO:0007669"/>
    <property type="project" value="UniProtKB-SubCell"/>
</dbReference>
<dbReference type="EMBL" id="JBHFQA010000007">
    <property type="protein sequence ID" value="KAL2095794.1"/>
    <property type="molecule type" value="Genomic_DNA"/>
</dbReference>
<feature type="region of interest" description="Disordered" evidence="7">
    <location>
        <begin position="155"/>
        <end position="174"/>
    </location>
</feature>
<dbReference type="Pfam" id="PF05729">
    <property type="entry name" value="NACHT"/>
    <property type="match status" value="1"/>
</dbReference>
<keyword evidence="2" id="KW-0963">Cytoplasm</keyword>
<dbReference type="Pfam" id="PF17779">
    <property type="entry name" value="WHD_NOD2"/>
    <property type="match status" value="1"/>
</dbReference>
<comment type="subcellular location">
    <subcellularLocation>
        <location evidence="1">Cytoplasm</location>
    </subcellularLocation>
</comment>
<dbReference type="InterPro" id="IPR032675">
    <property type="entry name" value="LRR_dom_sf"/>
</dbReference>
<evidence type="ECO:0000256" key="2">
    <source>
        <dbReference type="ARBA" id="ARBA00022490"/>
    </source>
</evidence>
<evidence type="ECO:0000259" key="8">
    <source>
        <dbReference type="PROSITE" id="PS50837"/>
    </source>
</evidence>
<organism evidence="9 10">
    <name type="scientific">Coilia grayii</name>
    <name type="common">Gray's grenadier anchovy</name>
    <dbReference type="NCBI Taxonomy" id="363190"/>
    <lineage>
        <taxon>Eukaryota</taxon>
        <taxon>Metazoa</taxon>
        <taxon>Chordata</taxon>
        <taxon>Craniata</taxon>
        <taxon>Vertebrata</taxon>
        <taxon>Euteleostomi</taxon>
        <taxon>Actinopterygii</taxon>
        <taxon>Neopterygii</taxon>
        <taxon>Teleostei</taxon>
        <taxon>Clupei</taxon>
        <taxon>Clupeiformes</taxon>
        <taxon>Clupeoidei</taxon>
        <taxon>Engraulidae</taxon>
        <taxon>Coilinae</taxon>
        <taxon>Coilia</taxon>
    </lineage>
</organism>
<dbReference type="Pfam" id="PF17776">
    <property type="entry name" value="NLRC4_HD2"/>
    <property type="match status" value="1"/>
</dbReference>
<dbReference type="InterPro" id="IPR027417">
    <property type="entry name" value="P-loop_NTPase"/>
</dbReference>
<evidence type="ECO:0000256" key="1">
    <source>
        <dbReference type="ARBA" id="ARBA00004496"/>
    </source>
</evidence>
<dbReference type="InterPro" id="IPR029495">
    <property type="entry name" value="NACHT-assoc"/>
</dbReference>
<keyword evidence="10" id="KW-1185">Reference proteome</keyword>
<evidence type="ECO:0000313" key="9">
    <source>
        <dbReference type="EMBL" id="KAL2095794.1"/>
    </source>
</evidence>
<gene>
    <name evidence="9" type="ORF">ACEWY4_007942</name>
</gene>
<reference evidence="9 10" key="1">
    <citation type="submission" date="2024-09" db="EMBL/GenBank/DDBJ databases">
        <title>A chromosome-level genome assembly of Gray's grenadier anchovy, Coilia grayii.</title>
        <authorList>
            <person name="Fu Z."/>
        </authorList>
    </citation>
    <scope>NUCLEOTIDE SEQUENCE [LARGE SCALE GENOMIC DNA]</scope>
    <source>
        <strain evidence="9">G4</strain>
        <tissue evidence="9">Muscle</tissue>
    </source>
</reference>
<evidence type="ECO:0000313" key="10">
    <source>
        <dbReference type="Proteomes" id="UP001591681"/>
    </source>
</evidence>
<dbReference type="PROSITE" id="PS50837">
    <property type="entry name" value="NACHT"/>
    <property type="match status" value="1"/>
</dbReference>
<evidence type="ECO:0000256" key="6">
    <source>
        <dbReference type="ARBA" id="ARBA00022840"/>
    </source>
</evidence>
<dbReference type="SMART" id="SM00368">
    <property type="entry name" value="LRR_RI"/>
    <property type="match status" value="12"/>
</dbReference>
<keyword evidence="4" id="KW-0677">Repeat</keyword>
<feature type="region of interest" description="Disordered" evidence="7">
    <location>
        <begin position="233"/>
        <end position="252"/>
    </location>
</feature>